<accession>A0A2T4J6T5</accession>
<feature type="transmembrane region" description="Helical" evidence="1">
    <location>
        <begin position="432"/>
        <end position="451"/>
    </location>
</feature>
<evidence type="ECO:0008006" key="4">
    <source>
        <dbReference type="Google" id="ProtNLM"/>
    </source>
</evidence>
<dbReference type="AlphaFoldDB" id="A0A2T4J6T5"/>
<sequence length="574" mass="59609">MTAAPAPFDIAACLADGPSQAERALLAHAAAGTLCQLGTACPDPADPAAPRIRAGLLAHLLCGGSDLAPVAPQGIRLIGAVIEGPLVLSFCDTRGETDLRLCAFTETIAARRTRFAQLVLSGSRMPGLNAEGAEIAGSAFLLGITATGRLSFANAGIGGQLALHGAQIAGLTAQGARIGASVYLRATAGTAFVSKGEVSLSGAEIGGQLACDGARLANPGGIALTLQAAHVDGDVILRAQGDLPFQTQGELRLSGARIGGQLDFGGARLANPAGPALSAQRMQVEAEFFWQNVTVEAGTLHLPSARVGDLVDDLASWPGDGRTYLDGFTYDRITRDAPTDADSRLKWLACAATKDGRFLPQPYGQCASVLHRMGHEAEARAIMEEQARLKGIARRKAARLRGGSGDLLAGFDWLWDSAARAVVGYGYAPFRALLWIAGLAVLAAGLAAAAWTEGSMAPNNDLIVSSESWQKIMAQDCIPRPAPGCIANPAAVWNGTEGAGLDWESFNPVAWGVDAVVPVVDIGQTAAWSPSKDRGFWGFTLWWARWPLIYLGWLVTALAAAAATGIIQRTPPGG</sequence>
<keyword evidence="1" id="KW-0812">Transmembrane</keyword>
<feature type="transmembrane region" description="Helical" evidence="1">
    <location>
        <begin position="548"/>
        <end position="567"/>
    </location>
</feature>
<evidence type="ECO:0000256" key="1">
    <source>
        <dbReference type="SAM" id="Phobius"/>
    </source>
</evidence>
<dbReference type="EMBL" id="PZKE01000013">
    <property type="protein sequence ID" value="PTE13585.1"/>
    <property type="molecule type" value="Genomic_DNA"/>
</dbReference>
<keyword evidence="1" id="KW-1133">Transmembrane helix</keyword>
<comment type="caution">
    <text evidence="2">The sequence shown here is derived from an EMBL/GenBank/DDBJ whole genome shotgun (WGS) entry which is preliminary data.</text>
</comment>
<organism evidence="2 3">
    <name type="scientific">Fuscovulum blasticum DSM 2131</name>
    <dbReference type="NCBI Taxonomy" id="1188250"/>
    <lineage>
        <taxon>Bacteria</taxon>
        <taxon>Pseudomonadati</taxon>
        <taxon>Pseudomonadota</taxon>
        <taxon>Alphaproteobacteria</taxon>
        <taxon>Rhodobacterales</taxon>
        <taxon>Paracoccaceae</taxon>
        <taxon>Pseudogemmobacter</taxon>
    </lineage>
</organism>
<evidence type="ECO:0000313" key="2">
    <source>
        <dbReference type="EMBL" id="PTE13585.1"/>
    </source>
</evidence>
<name>A0A2T4J6T5_FUSBL</name>
<keyword evidence="1" id="KW-0472">Membrane</keyword>
<gene>
    <name evidence="2" type="ORF">C5F44_13610</name>
</gene>
<proteinExistence type="predicted"/>
<keyword evidence="3" id="KW-1185">Reference proteome</keyword>
<reference evidence="2 3" key="1">
    <citation type="submission" date="2018-03" db="EMBL/GenBank/DDBJ databases">
        <title>Rhodobacter blasticus.</title>
        <authorList>
            <person name="Meyer T.E."/>
            <person name="Miller S."/>
            <person name="Lodha T."/>
            <person name="Gandham S."/>
            <person name="Chintalapati S."/>
            <person name="Chintalapati V.R."/>
        </authorList>
    </citation>
    <scope>NUCLEOTIDE SEQUENCE [LARGE SCALE GENOMIC DNA]</scope>
    <source>
        <strain evidence="2 3">DSM 2131</strain>
    </source>
</reference>
<dbReference type="RefSeq" id="WP_107674086.1">
    <property type="nucleotide sequence ID" value="NZ_PZKE01000013.1"/>
</dbReference>
<protein>
    <recommendedName>
        <fullName evidence="4">Oxidoreductase</fullName>
    </recommendedName>
</protein>
<evidence type="ECO:0000313" key="3">
    <source>
        <dbReference type="Proteomes" id="UP000241362"/>
    </source>
</evidence>
<dbReference type="Proteomes" id="UP000241362">
    <property type="component" value="Unassembled WGS sequence"/>
</dbReference>